<proteinExistence type="predicted"/>
<protein>
    <submittedName>
        <fullName evidence="1">Ornithine cyclodeaminase</fullName>
    </submittedName>
</protein>
<evidence type="ECO:0000313" key="1">
    <source>
        <dbReference type="EMBL" id="MBK1869504.1"/>
    </source>
</evidence>
<keyword evidence="2" id="KW-1185">Reference proteome</keyword>
<organism evidence="1 2">
    <name type="scientific">Taklimakanibacter albus</name>
    <dbReference type="NCBI Taxonomy" id="2800327"/>
    <lineage>
        <taxon>Bacteria</taxon>
        <taxon>Pseudomonadati</taxon>
        <taxon>Pseudomonadota</taxon>
        <taxon>Alphaproteobacteria</taxon>
        <taxon>Hyphomicrobiales</taxon>
        <taxon>Aestuariivirgaceae</taxon>
        <taxon>Taklimakanibacter</taxon>
    </lineage>
</organism>
<gene>
    <name evidence="1" type="ORF">JHL16_24300</name>
</gene>
<dbReference type="Proteomes" id="UP000616151">
    <property type="component" value="Unassembled WGS sequence"/>
</dbReference>
<reference evidence="1" key="1">
    <citation type="submission" date="2021-01" db="EMBL/GenBank/DDBJ databases">
        <authorList>
            <person name="Sun Q."/>
        </authorList>
    </citation>
    <scope>NUCLEOTIDE SEQUENCE</scope>
    <source>
        <strain evidence="1">YIM B02566</strain>
    </source>
</reference>
<name>A0ACC5RA07_9HYPH</name>
<sequence>MRFVSAEDVHRLCAWTNLCDALAEAHKGPEPKVDRSEIHWERDGHRETYFNLPAWQPGVAMGTKVVTVFPGNRDLPAVQALYPLFDGATGEPLGVLDGTALTYRKTAADSALGSRLLSNPDARILLMVGAGSLAPYLIDAHRAIRPGIEKVYVWNRDRAKAERLAHEVKGRIADDLEDVAGKADIISCATSATVPVIKGAWLKPGAHLDLVGGFTPEMRECDDEAVRRARLFVDSRWFAIEQPGDLGDPLRRGVITREDIEADLFELCRDGYDVKRQPDEITLFKNGGGAHLDLFTAMFIWRNLS</sequence>
<comment type="caution">
    <text evidence="1">The sequence shown here is derived from an EMBL/GenBank/DDBJ whole genome shotgun (WGS) entry which is preliminary data.</text>
</comment>
<accession>A0ACC5RA07</accession>
<evidence type="ECO:0000313" key="2">
    <source>
        <dbReference type="Proteomes" id="UP000616151"/>
    </source>
</evidence>
<dbReference type="EMBL" id="JAENHL010000008">
    <property type="protein sequence ID" value="MBK1869504.1"/>
    <property type="molecule type" value="Genomic_DNA"/>
</dbReference>